<keyword evidence="4" id="KW-0256">Endoplasmic reticulum</keyword>
<dbReference type="PANTHER" id="PTHR48182:SF2">
    <property type="entry name" value="PROTEIN SERAC1"/>
    <property type="match status" value="1"/>
</dbReference>
<dbReference type="HOGENOM" id="CLU_1415343_0_0_1"/>
<evidence type="ECO:0000256" key="5">
    <source>
        <dbReference type="ARBA" id="ARBA00023128"/>
    </source>
</evidence>
<dbReference type="RefSeq" id="XP_013958285.1">
    <property type="nucleotide sequence ID" value="XM_014102810.1"/>
</dbReference>
<evidence type="ECO:0000256" key="6">
    <source>
        <dbReference type="ARBA" id="ARBA00023136"/>
    </source>
</evidence>
<dbReference type="Gene3D" id="3.40.50.1820">
    <property type="entry name" value="alpha/beta hydrolase"/>
    <property type="match status" value="1"/>
</dbReference>
<dbReference type="EMBL" id="ABDF02000005">
    <property type="protein sequence ID" value="EHK24087.1"/>
    <property type="molecule type" value="Genomic_DNA"/>
</dbReference>
<organism evidence="7 8">
    <name type="scientific">Hypocrea virens (strain Gv29-8 / FGSC 10586)</name>
    <name type="common">Gliocladium virens</name>
    <name type="synonym">Trichoderma virens</name>
    <dbReference type="NCBI Taxonomy" id="413071"/>
    <lineage>
        <taxon>Eukaryota</taxon>
        <taxon>Fungi</taxon>
        <taxon>Dikarya</taxon>
        <taxon>Ascomycota</taxon>
        <taxon>Pezizomycotina</taxon>
        <taxon>Sordariomycetes</taxon>
        <taxon>Hypocreomycetidae</taxon>
        <taxon>Hypocreales</taxon>
        <taxon>Hypocreaceae</taxon>
        <taxon>Trichoderma</taxon>
    </lineage>
</organism>
<name>G9MQM0_HYPVG</name>
<dbReference type="OrthoDB" id="427518at2759"/>
<keyword evidence="5" id="KW-0496">Mitochondrion</keyword>
<dbReference type="GeneID" id="25788037"/>
<comment type="subcellular location">
    <subcellularLocation>
        <location evidence="2">Endoplasmic reticulum</location>
    </subcellularLocation>
    <subcellularLocation>
        <location evidence="3">Membrane</location>
    </subcellularLocation>
    <subcellularLocation>
        <location evidence="1">Mitochondrion</location>
    </subcellularLocation>
</comment>
<proteinExistence type="predicted"/>
<evidence type="ECO:0000256" key="1">
    <source>
        <dbReference type="ARBA" id="ARBA00004173"/>
    </source>
</evidence>
<comment type="caution">
    <text evidence="7">The sequence shown here is derived from an EMBL/GenBank/DDBJ whole genome shotgun (WGS) entry which is preliminary data.</text>
</comment>
<dbReference type="AlphaFoldDB" id="G9MQM0"/>
<evidence type="ECO:0000256" key="3">
    <source>
        <dbReference type="ARBA" id="ARBA00004370"/>
    </source>
</evidence>
<dbReference type="PANTHER" id="PTHR48182">
    <property type="entry name" value="PROTEIN SERAC1"/>
    <property type="match status" value="1"/>
</dbReference>
<accession>G9MQM0</accession>
<gene>
    <name evidence="7" type="ORF">TRIVIDRAFT_148995</name>
</gene>
<keyword evidence="8" id="KW-1185">Reference proteome</keyword>
<protein>
    <submittedName>
        <fullName evidence="7">Uncharacterized protein</fullName>
    </submittedName>
</protein>
<dbReference type="InParanoid" id="G9MQM0"/>
<keyword evidence="6" id="KW-0472">Membrane</keyword>
<evidence type="ECO:0000313" key="7">
    <source>
        <dbReference type="EMBL" id="EHK24087.1"/>
    </source>
</evidence>
<dbReference type="GO" id="GO:0005783">
    <property type="term" value="C:endoplasmic reticulum"/>
    <property type="evidence" value="ECO:0007669"/>
    <property type="project" value="UniProtKB-SubCell"/>
</dbReference>
<evidence type="ECO:0000313" key="8">
    <source>
        <dbReference type="Proteomes" id="UP000007115"/>
    </source>
</evidence>
<reference evidence="7 8" key="1">
    <citation type="journal article" date="2011" name="Genome Biol.">
        <title>Comparative genome sequence analysis underscores mycoparasitism as the ancestral life style of Trichoderma.</title>
        <authorList>
            <person name="Kubicek C.P."/>
            <person name="Herrera-Estrella A."/>
            <person name="Seidl-Seiboth V."/>
            <person name="Martinez D.A."/>
            <person name="Druzhinina I.S."/>
            <person name="Thon M."/>
            <person name="Zeilinger S."/>
            <person name="Casas-Flores S."/>
            <person name="Horwitz B.A."/>
            <person name="Mukherjee P.K."/>
            <person name="Mukherjee M."/>
            <person name="Kredics L."/>
            <person name="Alcaraz L.D."/>
            <person name="Aerts A."/>
            <person name="Antal Z."/>
            <person name="Atanasova L."/>
            <person name="Cervantes-Badillo M.G."/>
            <person name="Challacombe J."/>
            <person name="Chertkov O."/>
            <person name="McCluskey K."/>
            <person name="Coulpier F."/>
            <person name="Deshpande N."/>
            <person name="von Doehren H."/>
            <person name="Ebbole D.J."/>
            <person name="Esquivel-Naranjo E.U."/>
            <person name="Fekete E."/>
            <person name="Flipphi M."/>
            <person name="Glaser F."/>
            <person name="Gomez-Rodriguez E.Y."/>
            <person name="Gruber S."/>
            <person name="Han C."/>
            <person name="Henrissat B."/>
            <person name="Hermosa R."/>
            <person name="Hernandez-Onate M."/>
            <person name="Karaffa L."/>
            <person name="Kosti I."/>
            <person name="Le Crom S."/>
            <person name="Lindquist E."/>
            <person name="Lucas S."/>
            <person name="Luebeck M."/>
            <person name="Luebeck P.S."/>
            <person name="Margeot A."/>
            <person name="Metz B."/>
            <person name="Misra M."/>
            <person name="Nevalainen H."/>
            <person name="Omann M."/>
            <person name="Packer N."/>
            <person name="Perrone G."/>
            <person name="Uresti-Rivera E.E."/>
            <person name="Salamov A."/>
            <person name="Schmoll M."/>
            <person name="Seiboth B."/>
            <person name="Shapiro H."/>
            <person name="Sukno S."/>
            <person name="Tamayo-Ramos J.A."/>
            <person name="Tisch D."/>
            <person name="Wiest A."/>
            <person name="Wilkinson H.H."/>
            <person name="Zhang M."/>
            <person name="Coutinho P.M."/>
            <person name="Kenerley C.M."/>
            <person name="Monte E."/>
            <person name="Baker S.E."/>
            <person name="Grigoriev I.V."/>
        </authorList>
    </citation>
    <scope>NUCLEOTIDE SEQUENCE [LARGE SCALE GENOMIC DNA]</scope>
    <source>
        <strain evidence="8">Gv29-8 / FGSC 10586</strain>
    </source>
</reference>
<dbReference type="eggNOG" id="KOG2029">
    <property type="taxonomic scope" value="Eukaryota"/>
</dbReference>
<dbReference type="InterPro" id="IPR052374">
    <property type="entry name" value="SERAC1"/>
</dbReference>
<dbReference type="GO" id="GO:0005739">
    <property type="term" value="C:mitochondrion"/>
    <property type="evidence" value="ECO:0007669"/>
    <property type="project" value="UniProtKB-SubCell"/>
</dbReference>
<evidence type="ECO:0000256" key="4">
    <source>
        <dbReference type="ARBA" id="ARBA00022824"/>
    </source>
</evidence>
<dbReference type="SUPFAM" id="SSF53474">
    <property type="entry name" value="alpha/beta-Hydrolases"/>
    <property type="match status" value="1"/>
</dbReference>
<dbReference type="VEuPathDB" id="FungiDB:TRIVIDRAFT_148995"/>
<evidence type="ECO:0000256" key="2">
    <source>
        <dbReference type="ARBA" id="ARBA00004240"/>
    </source>
</evidence>
<dbReference type="Proteomes" id="UP000007115">
    <property type="component" value="Unassembled WGS sequence"/>
</dbReference>
<dbReference type="OMA" id="WVAGCFF"/>
<dbReference type="GO" id="GO:0016020">
    <property type="term" value="C:membrane"/>
    <property type="evidence" value="ECO:0007669"/>
    <property type="project" value="UniProtKB-SubCell"/>
</dbReference>
<sequence length="192" mass="21980">MAEQSRCVVLNQVNIANSRDGKPDVDIIAVHGLDTKLPETWTWLSKDLNRPDVNWLGDPNMLPGKMKRVRIFTCDWPADLFQDADSIPWTVKEFARRLLAGIQNMRLNLATDDQDRERPIIFIASCLGGIMLMEALTMADNPQSDYIFIRKATRDIIFLATPFRGTAFQDIATWVDRAGTFQPARRRQETDR</sequence>
<dbReference type="InterPro" id="IPR029058">
    <property type="entry name" value="AB_hydrolase_fold"/>
</dbReference>